<sequence>MAAHMEPQVCQIWMGAQTGILKGIDLKKNAASNFTDLTTLEKDKEITSICWSGADERQVLLGLRNGTVRTFDPKKLVYDEDFVECDREGGLFKGLASLDDERLITCQESGMVRVWQKGKPEHITEIKAGANLSRMRQNPHKRQCIATGGKENDLKVWDLERPDDPIFKAKNVRNSFLDLRVPVWVNDMQFLANSSKVVTCTGHCQVRLYDPSSTQRRPVLDIPFDEYPIISMALVPGDNSVLVGNTQGRMAEIDLRKGQVGRIYKGFAGSIRDMQCHPTLPLVASCGLDRFLRVHDIQDGSIRSKIYLKSKLNCLLFSTRDFTQDEDMLEASKKGKKKTAGEEGDEESEAIWKKMKTITEGNQKSEKKRRKTKEMGEAQRKDGLAGKKKMRSSRAWET</sequence>
<dbReference type="OrthoDB" id="18388at2759"/>
<dbReference type="SUPFAM" id="SSF50978">
    <property type="entry name" value="WD40 repeat-like"/>
    <property type="match status" value="1"/>
</dbReference>
<dbReference type="InterPro" id="IPR036322">
    <property type="entry name" value="WD40_repeat_dom_sf"/>
</dbReference>
<dbReference type="InterPro" id="IPR001680">
    <property type="entry name" value="WD40_rpt"/>
</dbReference>
<evidence type="ECO:0000256" key="1">
    <source>
        <dbReference type="SAM" id="MobiDB-lite"/>
    </source>
</evidence>
<organism evidence="2 3">
    <name type="scientific">Strongylocentrotus purpuratus</name>
    <name type="common">Purple sea urchin</name>
    <dbReference type="NCBI Taxonomy" id="7668"/>
    <lineage>
        <taxon>Eukaryota</taxon>
        <taxon>Metazoa</taxon>
        <taxon>Echinodermata</taxon>
        <taxon>Eleutherozoa</taxon>
        <taxon>Echinozoa</taxon>
        <taxon>Echinoidea</taxon>
        <taxon>Euechinoidea</taxon>
        <taxon>Echinacea</taxon>
        <taxon>Camarodonta</taxon>
        <taxon>Echinidea</taxon>
        <taxon>Strongylocentrotidae</taxon>
        <taxon>Strongylocentrotus</taxon>
    </lineage>
</organism>
<dbReference type="RefSeq" id="XP_791892.4">
    <property type="nucleotide sequence ID" value="XM_786799.5"/>
</dbReference>
<protein>
    <recommendedName>
        <fullName evidence="4">WD repeat-containing protein 74</fullName>
    </recommendedName>
</protein>
<evidence type="ECO:0008006" key="4">
    <source>
        <dbReference type="Google" id="ProtNLM"/>
    </source>
</evidence>
<dbReference type="GO" id="GO:0005730">
    <property type="term" value="C:nucleolus"/>
    <property type="evidence" value="ECO:0000318"/>
    <property type="project" value="GO_Central"/>
</dbReference>
<dbReference type="InParanoid" id="A0A7M7RDB9"/>
<dbReference type="InterPro" id="IPR037379">
    <property type="entry name" value="WDR74/Nsa1"/>
</dbReference>
<feature type="region of interest" description="Disordered" evidence="1">
    <location>
        <begin position="329"/>
        <end position="398"/>
    </location>
</feature>
<dbReference type="CTD" id="54663"/>
<proteinExistence type="predicted"/>
<keyword evidence="3" id="KW-1185">Reference proteome</keyword>
<dbReference type="PANTHER" id="PTHR16038">
    <property type="entry name" value="NOP SEVEN ASSOCIATED PROTEIN 1"/>
    <property type="match status" value="1"/>
</dbReference>
<dbReference type="CDD" id="cd22857">
    <property type="entry name" value="WDR74"/>
    <property type="match status" value="1"/>
</dbReference>
<dbReference type="PANTHER" id="PTHR16038:SF4">
    <property type="entry name" value="WD REPEAT-CONTAINING PROTEIN 74"/>
    <property type="match status" value="1"/>
</dbReference>
<reference evidence="2" key="2">
    <citation type="submission" date="2021-01" db="UniProtKB">
        <authorList>
            <consortium name="EnsemblMetazoa"/>
        </authorList>
    </citation>
    <scope>IDENTIFICATION</scope>
</reference>
<dbReference type="EnsemblMetazoa" id="XM_786799">
    <property type="protein sequence ID" value="XP_791892"/>
    <property type="gene ID" value="LOC587044"/>
</dbReference>
<evidence type="ECO:0000313" key="3">
    <source>
        <dbReference type="Proteomes" id="UP000007110"/>
    </source>
</evidence>
<dbReference type="KEGG" id="spu:587044"/>
<dbReference type="Gene3D" id="2.130.10.10">
    <property type="entry name" value="YVTN repeat-like/Quinoprotein amine dehydrogenase"/>
    <property type="match status" value="2"/>
</dbReference>
<name>A0A7M7RDB9_STRPU</name>
<evidence type="ECO:0000313" key="2">
    <source>
        <dbReference type="EnsemblMetazoa" id="XP_791892"/>
    </source>
</evidence>
<accession>A0A7M7RDB9</accession>
<dbReference type="AlphaFoldDB" id="A0A7M7RDB9"/>
<reference evidence="3" key="1">
    <citation type="submission" date="2015-02" db="EMBL/GenBank/DDBJ databases">
        <title>Genome sequencing for Strongylocentrotus purpuratus.</title>
        <authorList>
            <person name="Murali S."/>
            <person name="Liu Y."/>
            <person name="Vee V."/>
            <person name="English A."/>
            <person name="Wang M."/>
            <person name="Skinner E."/>
            <person name="Han Y."/>
            <person name="Muzny D.M."/>
            <person name="Worley K.C."/>
            <person name="Gibbs R.A."/>
        </authorList>
    </citation>
    <scope>NUCLEOTIDE SEQUENCE</scope>
</reference>
<dbReference type="InterPro" id="IPR015943">
    <property type="entry name" value="WD40/YVTN_repeat-like_dom_sf"/>
</dbReference>
<dbReference type="Pfam" id="PF00400">
    <property type="entry name" value="WD40"/>
    <property type="match status" value="1"/>
</dbReference>
<dbReference type="OMA" id="KNVCRMR"/>
<dbReference type="FunFam" id="2.130.10.10:FF:000214">
    <property type="entry name" value="WD repeat-containing protein 74"/>
    <property type="match status" value="1"/>
</dbReference>
<dbReference type="Proteomes" id="UP000007110">
    <property type="component" value="Unassembled WGS sequence"/>
</dbReference>
<feature type="compositionally biased region" description="Basic and acidic residues" evidence="1">
    <location>
        <begin position="373"/>
        <end position="385"/>
    </location>
</feature>
<dbReference type="SMART" id="SM00320">
    <property type="entry name" value="WD40"/>
    <property type="match status" value="4"/>
</dbReference>
<dbReference type="GO" id="GO:0030687">
    <property type="term" value="C:preribosome, large subunit precursor"/>
    <property type="evidence" value="ECO:0000318"/>
    <property type="project" value="GO_Central"/>
</dbReference>
<dbReference type="GO" id="GO:0042273">
    <property type="term" value="P:ribosomal large subunit biogenesis"/>
    <property type="evidence" value="ECO:0000318"/>
    <property type="project" value="GO_Central"/>
</dbReference>
<dbReference type="GeneID" id="587044"/>